<comment type="caution">
    <text evidence="3">The sequence shown here is derived from an EMBL/GenBank/DDBJ whole genome shotgun (WGS) entry which is preliminary data.</text>
</comment>
<dbReference type="Pfam" id="PF04773">
    <property type="entry name" value="FecR"/>
    <property type="match status" value="1"/>
</dbReference>
<evidence type="ECO:0000259" key="2">
    <source>
        <dbReference type="Pfam" id="PF04773"/>
    </source>
</evidence>
<keyword evidence="4" id="KW-1185">Reference proteome</keyword>
<feature type="signal peptide" evidence="1">
    <location>
        <begin position="1"/>
        <end position="26"/>
    </location>
</feature>
<sequence>MNALMLWYRRVVLCAIAAVSCVCAHAQMAAAPAEVARVVLVVGQAQRVAADGRVQPLAVGSIVAEQDRILTGDDGIVMLVFADRARLSVRPQTELVVRRYRVDKDVDIEFDLVRGVVRQISGEAARREPERYRLNTPIAVIGVRGTDYLARASAQEVSAYVHEGAIVVTPKSSDAAASGSDAAATAVLVSADHPQRMILLSQDTTHGQHALRTAEVEKLLGIRVSAHPAEGGGVVVAAARARIPTSGDDVAVAPPPTLADRLPDSVSQTSVPMPVQLAWGRFDRVGVGAPPFDLLQSYEQAAAGRSVTVGELGQYALWRTQERATLPSSLRGQFDFALAAGQAVLRTADASYQNVRITHSQLSIDFDRMRYGTELGLSAAQQPARALRAEGRINDEGIFATVGATQRVAGAVSVNGREAGYTFVMQTPEGAYQGVTLWSAR</sequence>
<evidence type="ECO:0000256" key="1">
    <source>
        <dbReference type="SAM" id="SignalP"/>
    </source>
</evidence>
<evidence type="ECO:0000313" key="3">
    <source>
        <dbReference type="EMBL" id="TSE33472.1"/>
    </source>
</evidence>
<proteinExistence type="predicted"/>
<accession>A0A554XC96</accession>
<gene>
    <name evidence="3" type="ORF">Tchar_01728</name>
</gene>
<evidence type="ECO:0000313" key="4">
    <source>
        <dbReference type="Proteomes" id="UP000318294"/>
    </source>
</evidence>
<dbReference type="Proteomes" id="UP000318294">
    <property type="component" value="Unassembled WGS sequence"/>
</dbReference>
<protein>
    <submittedName>
        <fullName evidence="3">FecR protein</fullName>
    </submittedName>
</protein>
<feature type="chain" id="PRO_5021949844" evidence="1">
    <location>
        <begin position="27"/>
        <end position="441"/>
    </location>
</feature>
<feature type="domain" description="FecR protein" evidence="2">
    <location>
        <begin position="67"/>
        <end position="166"/>
    </location>
</feature>
<name>A0A554XC96_9BURK</name>
<dbReference type="InterPro" id="IPR006860">
    <property type="entry name" value="FecR"/>
</dbReference>
<dbReference type="RefSeq" id="WP_161595492.1">
    <property type="nucleotide sequence ID" value="NZ_VJON01000027.1"/>
</dbReference>
<dbReference type="AlphaFoldDB" id="A0A554XC96"/>
<keyword evidence="1" id="KW-0732">Signal</keyword>
<dbReference type="EMBL" id="VJON01000027">
    <property type="protein sequence ID" value="TSE33472.1"/>
    <property type="molecule type" value="Genomic_DNA"/>
</dbReference>
<dbReference type="OrthoDB" id="369729at2"/>
<dbReference type="PANTHER" id="PTHR38731">
    <property type="entry name" value="LIPL45-RELATED LIPOPROTEIN-RELATED"/>
    <property type="match status" value="1"/>
</dbReference>
<reference evidence="3 4" key="1">
    <citation type="submission" date="2019-07" db="EMBL/GenBank/DDBJ databases">
        <title>Tepidimonas charontis SPSP-6 draft genome.</title>
        <authorList>
            <person name="Da Costa M.S."/>
            <person name="Froufe H.J.C."/>
            <person name="Egas C."/>
            <person name="Albuquerque L."/>
        </authorList>
    </citation>
    <scope>NUCLEOTIDE SEQUENCE [LARGE SCALE GENOMIC DNA]</scope>
    <source>
        <strain evidence="3 4">SPSP-6</strain>
    </source>
</reference>
<dbReference type="PANTHER" id="PTHR38731:SF1">
    <property type="entry name" value="FECR PROTEIN DOMAIN-CONTAINING PROTEIN"/>
    <property type="match status" value="1"/>
</dbReference>
<organism evidence="3 4">
    <name type="scientific">Tepidimonas charontis</name>
    <dbReference type="NCBI Taxonomy" id="2267262"/>
    <lineage>
        <taxon>Bacteria</taxon>
        <taxon>Pseudomonadati</taxon>
        <taxon>Pseudomonadota</taxon>
        <taxon>Betaproteobacteria</taxon>
        <taxon>Burkholderiales</taxon>
        <taxon>Tepidimonas</taxon>
    </lineage>
</organism>